<accession>A0ABV7Z940</accession>
<evidence type="ECO:0000256" key="1">
    <source>
        <dbReference type="SAM" id="SignalP"/>
    </source>
</evidence>
<evidence type="ECO:0000313" key="3">
    <source>
        <dbReference type="Proteomes" id="UP001595803"/>
    </source>
</evidence>
<evidence type="ECO:0008006" key="4">
    <source>
        <dbReference type="Google" id="ProtNLM"/>
    </source>
</evidence>
<dbReference type="RefSeq" id="WP_295814827.1">
    <property type="nucleotide sequence ID" value="NZ_JBHRZG010000010.1"/>
</dbReference>
<organism evidence="2 3">
    <name type="scientific">Deinococcus rufus</name>
    <dbReference type="NCBI Taxonomy" id="2136097"/>
    <lineage>
        <taxon>Bacteria</taxon>
        <taxon>Thermotogati</taxon>
        <taxon>Deinococcota</taxon>
        <taxon>Deinococci</taxon>
        <taxon>Deinococcales</taxon>
        <taxon>Deinococcaceae</taxon>
        <taxon>Deinococcus</taxon>
    </lineage>
</organism>
<feature type="chain" id="PRO_5045927059" description="Lipoprotein" evidence="1">
    <location>
        <begin position="21"/>
        <end position="153"/>
    </location>
</feature>
<keyword evidence="3" id="KW-1185">Reference proteome</keyword>
<dbReference type="Proteomes" id="UP001595803">
    <property type="component" value="Unassembled WGS sequence"/>
</dbReference>
<dbReference type="PROSITE" id="PS51257">
    <property type="entry name" value="PROKAR_LIPOPROTEIN"/>
    <property type="match status" value="1"/>
</dbReference>
<feature type="signal peptide" evidence="1">
    <location>
        <begin position="1"/>
        <end position="20"/>
    </location>
</feature>
<evidence type="ECO:0000313" key="2">
    <source>
        <dbReference type="EMBL" id="MFC3833242.1"/>
    </source>
</evidence>
<gene>
    <name evidence="2" type="ORF">ACFOSB_10265</name>
</gene>
<comment type="caution">
    <text evidence="2">The sequence shown here is derived from an EMBL/GenBank/DDBJ whole genome shotgun (WGS) entry which is preliminary data.</text>
</comment>
<reference evidence="3" key="1">
    <citation type="journal article" date="2019" name="Int. J. Syst. Evol. Microbiol.">
        <title>The Global Catalogue of Microorganisms (GCM) 10K type strain sequencing project: providing services to taxonomists for standard genome sequencing and annotation.</title>
        <authorList>
            <consortium name="The Broad Institute Genomics Platform"/>
            <consortium name="The Broad Institute Genome Sequencing Center for Infectious Disease"/>
            <person name="Wu L."/>
            <person name="Ma J."/>
        </authorList>
    </citation>
    <scope>NUCLEOTIDE SEQUENCE [LARGE SCALE GENOMIC DNA]</scope>
    <source>
        <strain evidence="3">CCTCC AB 2017081</strain>
    </source>
</reference>
<keyword evidence="1" id="KW-0732">Signal</keyword>
<name>A0ABV7Z940_9DEIO</name>
<protein>
    <recommendedName>
        <fullName evidence="4">Lipoprotein</fullName>
    </recommendedName>
</protein>
<proteinExistence type="predicted"/>
<sequence>MYRLALLTLPLLGACAPLNAMLADRDTNGPAPRRAGPLVVGQTWTVSGLVDGRSVTSTISIRDLVDVPGGSGSVNASDQITAFERSQAGFTVADFDRSRRVARFRWVGEGEGITYTCRVMEAAASPLRGELTYERLGKAVANGTCEAVLSQTP</sequence>
<dbReference type="EMBL" id="JBHRZG010000010">
    <property type="protein sequence ID" value="MFC3833242.1"/>
    <property type="molecule type" value="Genomic_DNA"/>
</dbReference>